<feature type="transmembrane region" description="Helical" evidence="6">
    <location>
        <begin position="380"/>
        <end position="397"/>
    </location>
</feature>
<evidence type="ECO:0000313" key="8">
    <source>
        <dbReference type="EMBL" id="MCH6269255.1"/>
    </source>
</evidence>
<feature type="transmembrane region" description="Helical" evidence="6">
    <location>
        <begin position="110"/>
        <end position="139"/>
    </location>
</feature>
<dbReference type="GO" id="GO:0022857">
    <property type="term" value="F:transmembrane transporter activity"/>
    <property type="evidence" value="ECO:0007669"/>
    <property type="project" value="InterPro"/>
</dbReference>
<feature type="transmembrane region" description="Helical" evidence="6">
    <location>
        <begin position="516"/>
        <end position="538"/>
    </location>
</feature>
<dbReference type="PIRSF" id="PIRSF006060">
    <property type="entry name" value="AA_transporter"/>
    <property type="match status" value="1"/>
</dbReference>
<feature type="transmembrane region" description="Helical" evidence="6">
    <location>
        <begin position="38"/>
        <end position="59"/>
    </location>
</feature>
<feature type="transmembrane region" description="Helical" evidence="6">
    <location>
        <begin position="169"/>
        <end position="188"/>
    </location>
</feature>
<name>A0A942YD95_9BACI</name>
<reference evidence="7" key="1">
    <citation type="submission" date="2021-05" db="EMBL/GenBank/DDBJ databases">
        <title>Novel Bacillus species.</title>
        <authorList>
            <person name="Liu G."/>
        </authorList>
    </citation>
    <scope>NUCLEOTIDE SEQUENCE</scope>
    <source>
        <strain evidence="7 9">FJAT-50051</strain>
    </source>
</reference>
<feature type="transmembrane region" description="Helical" evidence="6">
    <location>
        <begin position="322"/>
        <end position="348"/>
    </location>
</feature>
<dbReference type="RefSeq" id="WP_213147546.1">
    <property type="nucleotide sequence ID" value="NZ_JAGYPE020000087.1"/>
</dbReference>
<evidence type="ECO:0000256" key="3">
    <source>
        <dbReference type="ARBA" id="ARBA00022692"/>
    </source>
</evidence>
<protein>
    <submittedName>
        <fullName evidence="7">APC family permease</fullName>
    </submittedName>
</protein>
<feature type="transmembrane region" description="Helical" evidence="6">
    <location>
        <begin position="65"/>
        <end position="89"/>
    </location>
</feature>
<keyword evidence="2" id="KW-1003">Cell membrane</keyword>
<evidence type="ECO:0000256" key="5">
    <source>
        <dbReference type="ARBA" id="ARBA00023136"/>
    </source>
</evidence>
<proteinExistence type="predicted"/>
<evidence type="ECO:0000313" key="7">
    <source>
        <dbReference type="EMBL" id="MBS4187717.1"/>
    </source>
</evidence>
<dbReference type="GO" id="GO:0005886">
    <property type="term" value="C:plasma membrane"/>
    <property type="evidence" value="ECO:0007669"/>
    <property type="project" value="UniProtKB-SubCell"/>
</dbReference>
<feature type="transmembrane region" description="Helical" evidence="6">
    <location>
        <begin position="239"/>
        <end position="259"/>
    </location>
</feature>
<dbReference type="PANTHER" id="PTHR42770:SF7">
    <property type="entry name" value="MEMBRANE PROTEIN"/>
    <property type="match status" value="1"/>
</dbReference>
<gene>
    <name evidence="8" type="ORF">KHB02_027370</name>
    <name evidence="7" type="ORF">KHB02_40795</name>
</gene>
<feature type="transmembrane region" description="Helical" evidence="6">
    <location>
        <begin position="442"/>
        <end position="462"/>
    </location>
</feature>
<dbReference type="PANTHER" id="PTHR42770">
    <property type="entry name" value="AMINO ACID TRANSPORTER-RELATED"/>
    <property type="match status" value="1"/>
</dbReference>
<evidence type="ECO:0000256" key="2">
    <source>
        <dbReference type="ARBA" id="ARBA00022475"/>
    </source>
</evidence>
<comment type="subcellular location">
    <subcellularLocation>
        <location evidence="1">Cell membrane</location>
        <topology evidence="1">Multi-pass membrane protein</topology>
    </subcellularLocation>
</comment>
<keyword evidence="9" id="KW-1185">Reference proteome</keyword>
<dbReference type="AlphaFoldDB" id="A0A942YD95"/>
<dbReference type="InterPro" id="IPR002293">
    <property type="entry name" value="AA/rel_permease1"/>
</dbReference>
<dbReference type="Proteomes" id="UP000677265">
    <property type="component" value="Unassembled WGS sequence"/>
</dbReference>
<organism evidence="7">
    <name type="scientific">Neobacillus citreus</name>
    <dbReference type="NCBI Taxonomy" id="2833578"/>
    <lineage>
        <taxon>Bacteria</taxon>
        <taxon>Bacillati</taxon>
        <taxon>Bacillota</taxon>
        <taxon>Bacilli</taxon>
        <taxon>Bacillales</taxon>
        <taxon>Bacillaceae</taxon>
        <taxon>Neobacillus</taxon>
    </lineage>
</organism>
<dbReference type="InterPro" id="IPR050367">
    <property type="entry name" value="APC_superfamily"/>
</dbReference>
<feature type="transmembrane region" description="Helical" evidence="6">
    <location>
        <begin position="468"/>
        <end position="486"/>
    </location>
</feature>
<feature type="transmembrane region" description="Helical" evidence="6">
    <location>
        <begin position="280"/>
        <end position="302"/>
    </location>
</feature>
<dbReference type="EMBL" id="JAGYPE010000009">
    <property type="protein sequence ID" value="MBS4187717.1"/>
    <property type="molecule type" value="Genomic_DNA"/>
</dbReference>
<keyword evidence="5 6" id="KW-0472">Membrane</keyword>
<dbReference type="EMBL" id="JAGYPE020000087">
    <property type="protein sequence ID" value="MCH6269255.1"/>
    <property type="molecule type" value="Genomic_DNA"/>
</dbReference>
<feature type="transmembrane region" description="Helical" evidence="6">
    <location>
        <begin position="200"/>
        <end position="219"/>
    </location>
</feature>
<accession>A0A942YD95</accession>
<dbReference type="Pfam" id="PF13520">
    <property type="entry name" value="AA_permease_2"/>
    <property type="match status" value="1"/>
</dbReference>
<evidence type="ECO:0000256" key="1">
    <source>
        <dbReference type="ARBA" id="ARBA00004651"/>
    </source>
</evidence>
<keyword evidence="4 6" id="KW-1133">Transmembrane helix</keyword>
<evidence type="ECO:0000256" key="6">
    <source>
        <dbReference type="SAM" id="Phobius"/>
    </source>
</evidence>
<dbReference type="Gene3D" id="1.20.1740.10">
    <property type="entry name" value="Amino acid/polyamine transporter I"/>
    <property type="match status" value="1"/>
</dbReference>
<comment type="caution">
    <text evidence="7">The sequence shown here is derived from an EMBL/GenBank/DDBJ whole genome shotgun (WGS) entry which is preliminary data.</text>
</comment>
<keyword evidence="3 6" id="KW-0812">Transmembrane</keyword>
<evidence type="ECO:0000256" key="4">
    <source>
        <dbReference type="ARBA" id="ARBA00022989"/>
    </source>
</evidence>
<sequence>MSAKESNTAAVLQNSVPQVDSLPVSQAELQRTLSWKDAFWFSSGVPALLLFSIGAIAATVGNISWLVWALSISMGFLQAFTYAEIAGLFPNKSGGASVYGAMGWVRYSKFAAAISVWCNWLAWTPVLALGTSLAAGYILQSFFPGSAFTSWNITLLNLEWIRPDLTMRINGSFLLAVLILFMIFAIQNLGVLKAARFQKILAIVALLPLILVGIIPIFINGIRLDHLLPMNPISGSWDMAGFTLLFGGMFLAAWSTYAFETAICYTSEFKNPKKDTFRAIVSAGLLCFVMFTIVPFSFQNALGLKGLLDPGVVSGEGVGNAMASMIGGGIVIGTIIILLLVLALMLSIMTSMGGASRTLYQASVDGWLPKYLSGVNKNGAPTRAMWAGLLLNIFLLTLSDYTFVLAISNVNYLLFNFLNLNSGWIHRMDRSNWSRPFKAPNWLLGLNVVFAFVNIAFLGMGADIWGPGTLWAGLVSAAIVIPLFVYRHYLIDKGKFQEGMSDGVDGNVSSEKRAGILPYIALAAGVVVMLIAHAIAVYH</sequence>
<evidence type="ECO:0000313" key="9">
    <source>
        <dbReference type="Proteomes" id="UP000677265"/>
    </source>
</evidence>